<accession>A0A9P6DW98</accession>
<feature type="region of interest" description="Disordered" evidence="4">
    <location>
        <begin position="345"/>
        <end position="375"/>
    </location>
</feature>
<evidence type="ECO:0000256" key="2">
    <source>
        <dbReference type="ARBA" id="ARBA00022490"/>
    </source>
</evidence>
<feature type="region of interest" description="Disordered" evidence="4">
    <location>
        <begin position="586"/>
        <end position="648"/>
    </location>
</feature>
<evidence type="ECO:0000313" key="6">
    <source>
        <dbReference type="EMBL" id="KAF9517251.1"/>
    </source>
</evidence>
<proteinExistence type="predicted"/>
<dbReference type="GO" id="GO:0008017">
    <property type="term" value="F:microtubule binding"/>
    <property type="evidence" value="ECO:0007669"/>
    <property type="project" value="InterPro"/>
</dbReference>
<evidence type="ECO:0000256" key="3">
    <source>
        <dbReference type="SAM" id="Coils"/>
    </source>
</evidence>
<keyword evidence="7" id="KW-1185">Reference proteome</keyword>
<organism evidence="6 7">
    <name type="scientific">Hydnum rufescens UP504</name>
    <dbReference type="NCBI Taxonomy" id="1448309"/>
    <lineage>
        <taxon>Eukaryota</taxon>
        <taxon>Fungi</taxon>
        <taxon>Dikarya</taxon>
        <taxon>Basidiomycota</taxon>
        <taxon>Agaricomycotina</taxon>
        <taxon>Agaricomycetes</taxon>
        <taxon>Cantharellales</taxon>
        <taxon>Hydnaceae</taxon>
        <taxon>Hydnum</taxon>
    </lineage>
</organism>
<dbReference type="Pfam" id="PF06657">
    <property type="entry name" value="Cep57_MT_bd"/>
    <property type="match status" value="1"/>
</dbReference>
<evidence type="ECO:0000313" key="7">
    <source>
        <dbReference type="Proteomes" id="UP000886523"/>
    </source>
</evidence>
<feature type="compositionally biased region" description="Basic and acidic residues" evidence="4">
    <location>
        <begin position="586"/>
        <end position="599"/>
    </location>
</feature>
<dbReference type="EMBL" id="MU128933">
    <property type="protein sequence ID" value="KAF9517251.1"/>
    <property type="molecule type" value="Genomic_DNA"/>
</dbReference>
<comment type="subcellular location">
    <subcellularLocation>
        <location evidence="1">Cytoplasm</location>
    </subcellularLocation>
</comment>
<feature type="compositionally biased region" description="Basic and acidic residues" evidence="4">
    <location>
        <begin position="146"/>
        <end position="160"/>
    </location>
</feature>
<gene>
    <name evidence="6" type="ORF">BS47DRAFT_551464</name>
</gene>
<evidence type="ECO:0000259" key="5">
    <source>
        <dbReference type="Pfam" id="PF06657"/>
    </source>
</evidence>
<keyword evidence="2" id="KW-0963">Cytoplasm</keyword>
<evidence type="ECO:0000256" key="4">
    <source>
        <dbReference type="SAM" id="MobiDB-lite"/>
    </source>
</evidence>
<keyword evidence="3" id="KW-0175">Coiled coil</keyword>
<feature type="region of interest" description="Disordered" evidence="4">
    <location>
        <begin position="146"/>
        <end position="184"/>
    </location>
</feature>
<dbReference type="OrthoDB" id="76453at2759"/>
<feature type="region of interest" description="Disordered" evidence="4">
    <location>
        <begin position="940"/>
        <end position="962"/>
    </location>
</feature>
<feature type="region of interest" description="Disordered" evidence="4">
    <location>
        <begin position="462"/>
        <end position="498"/>
    </location>
</feature>
<protein>
    <recommendedName>
        <fullName evidence="5">Cep57 centrosome microtubule-binding domain-containing protein</fullName>
    </recommendedName>
</protein>
<dbReference type="InterPro" id="IPR024957">
    <property type="entry name" value="Cep57_MT-bd_dom"/>
</dbReference>
<feature type="region of interest" description="Disordered" evidence="4">
    <location>
        <begin position="790"/>
        <end position="821"/>
    </location>
</feature>
<dbReference type="Proteomes" id="UP000886523">
    <property type="component" value="Unassembled WGS sequence"/>
</dbReference>
<feature type="region of interest" description="Disordered" evidence="4">
    <location>
        <begin position="1"/>
        <end position="66"/>
    </location>
</feature>
<feature type="coiled-coil region" evidence="3">
    <location>
        <begin position="518"/>
        <end position="580"/>
    </location>
</feature>
<feature type="region of interest" description="Disordered" evidence="4">
    <location>
        <begin position="209"/>
        <end position="297"/>
    </location>
</feature>
<evidence type="ECO:0000256" key="1">
    <source>
        <dbReference type="ARBA" id="ARBA00004496"/>
    </source>
</evidence>
<feature type="compositionally biased region" description="Basic and acidic residues" evidence="4">
    <location>
        <begin position="18"/>
        <end position="27"/>
    </location>
</feature>
<name>A0A9P6DW98_9AGAM</name>
<feature type="region of interest" description="Disordered" evidence="4">
    <location>
        <begin position="120"/>
        <end position="139"/>
    </location>
</feature>
<dbReference type="GO" id="GO:0005737">
    <property type="term" value="C:cytoplasm"/>
    <property type="evidence" value="ECO:0007669"/>
    <property type="project" value="UniProtKB-SubCell"/>
</dbReference>
<feature type="domain" description="Cep57 centrosome microtubule-binding" evidence="5">
    <location>
        <begin position="850"/>
        <end position="920"/>
    </location>
</feature>
<feature type="compositionally biased region" description="Polar residues" evidence="4">
    <location>
        <begin position="234"/>
        <end position="244"/>
    </location>
</feature>
<reference evidence="6" key="1">
    <citation type="journal article" date="2020" name="Nat. Commun.">
        <title>Large-scale genome sequencing of mycorrhizal fungi provides insights into the early evolution of symbiotic traits.</title>
        <authorList>
            <person name="Miyauchi S."/>
            <person name="Kiss E."/>
            <person name="Kuo A."/>
            <person name="Drula E."/>
            <person name="Kohler A."/>
            <person name="Sanchez-Garcia M."/>
            <person name="Morin E."/>
            <person name="Andreopoulos B."/>
            <person name="Barry K.W."/>
            <person name="Bonito G."/>
            <person name="Buee M."/>
            <person name="Carver A."/>
            <person name="Chen C."/>
            <person name="Cichocki N."/>
            <person name="Clum A."/>
            <person name="Culley D."/>
            <person name="Crous P.W."/>
            <person name="Fauchery L."/>
            <person name="Girlanda M."/>
            <person name="Hayes R.D."/>
            <person name="Keri Z."/>
            <person name="LaButti K."/>
            <person name="Lipzen A."/>
            <person name="Lombard V."/>
            <person name="Magnuson J."/>
            <person name="Maillard F."/>
            <person name="Murat C."/>
            <person name="Nolan M."/>
            <person name="Ohm R.A."/>
            <person name="Pangilinan J."/>
            <person name="Pereira M.F."/>
            <person name="Perotto S."/>
            <person name="Peter M."/>
            <person name="Pfister S."/>
            <person name="Riley R."/>
            <person name="Sitrit Y."/>
            <person name="Stielow J.B."/>
            <person name="Szollosi G."/>
            <person name="Zifcakova L."/>
            <person name="Stursova M."/>
            <person name="Spatafora J.W."/>
            <person name="Tedersoo L."/>
            <person name="Vaario L.M."/>
            <person name="Yamada A."/>
            <person name="Yan M."/>
            <person name="Wang P."/>
            <person name="Xu J."/>
            <person name="Bruns T."/>
            <person name="Baldrian P."/>
            <person name="Vilgalys R."/>
            <person name="Dunand C."/>
            <person name="Henrissat B."/>
            <person name="Grigoriev I.V."/>
            <person name="Hibbett D."/>
            <person name="Nagy L.G."/>
            <person name="Martin F.M."/>
        </authorList>
    </citation>
    <scope>NUCLEOTIDE SEQUENCE</scope>
    <source>
        <strain evidence="6">UP504</strain>
    </source>
</reference>
<comment type="caution">
    <text evidence="6">The sequence shown here is derived from an EMBL/GenBank/DDBJ whole genome shotgun (WGS) entry which is preliminary data.</text>
</comment>
<feature type="compositionally biased region" description="Basic residues" evidence="4">
    <location>
        <begin position="800"/>
        <end position="812"/>
    </location>
</feature>
<feature type="coiled-coil region" evidence="3">
    <location>
        <begin position="409"/>
        <end position="457"/>
    </location>
</feature>
<feature type="region of interest" description="Disordered" evidence="4">
    <location>
        <begin position="685"/>
        <end position="750"/>
    </location>
</feature>
<dbReference type="AlphaFoldDB" id="A0A9P6DW98"/>
<sequence>MPHNQAPHWDIPGDEQEESRRRLEQDVLARVGDLTFENTDTHSTEYSIEYPRHREPGDGAFSSGADAFPSFSTHEHHDLSNFDEISRLAPDFRSLHGGDDSVMHVAETFSSSLNHHASAVTLGAGLGGPPGRTPSRSNIAEFDPERKLPDLLDGRGRSLLDDSVPLESHQNSKPPRQKPFIPSFSTADPIIVEDTAELDRALESGQFEVHNAPSAEPHRDNFGFSESDPEDDSASTMQQSETGSSMGGRGGRATLTDTLGNGRAGAFSPKRPRRAQGFQRSERIPQPNPAPTRTIGGASQFTVAARGLTNEIERERQDADRADAKFFAGPKDVVKPASEVEKRAAKVATNPRDPATDVRTRRSGPSRPFHFPRNTSVHLPDVTGLTSAVATPNKASRRYRHMKQSSADATVIKATIEQLAARLREFETENITSRRRVRELELDLEKCRADVARERTRVQAEIQKQLSQNNAKERDRKGKGRANEPMASSSSKPTNPDELQVWEARYKEVVDTKKENLVTSLRTQLAQMTAELDEHRRIVEELRSLREQDEAEIFRRCQEVEDLREEVERLGEEVHRLRGIIEESVRERRDAAQREEVRSKPPNALSPVPEESTQDPQLSDPRQSDDDRARTPRPSSRLGGTNRLPIEHSIASNDGFEFRSRATVGSSGRTARRFISLSELERVESDVEDRRSFLSGRSLAGDDEASQTDIRPKSPVNSAGPSSHEPRQQPHRRSRLDPDGPLNAKPGKECDAFPQIRGARMEKLFFSLPEHNESTCRVCRCRGPNRMVTDAERHEGAASGKHRPSPPRHSRKIGPGLAEADPGELLDAAAAAFDRARLREDRDERDDGELPPQTILARVLRELEDDFTHFKSIYVELADQYGKMDPASNILKRHVLADHLREVIEALEEKGDQIASLYDLLSFKDKPDAAVPLLSRRNLGTRHTTNARRRDGASSVPIDVNA</sequence>